<gene>
    <name evidence="1" type="ORF">D187_005669</name>
</gene>
<keyword evidence="2" id="KW-1185">Reference proteome</keyword>
<evidence type="ECO:0000313" key="1">
    <source>
        <dbReference type="EMBL" id="EPX63263.1"/>
    </source>
</evidence>
<accession>S9R2Z3</accession>
<sequence>MASLEAFAVYRLAEMIRNDVELQISELTYAILKHSSQALHVRPAFGGAQVFRARGWPGPLLIAGAIKEALGRAGITGVMFEGG</sequence>
<evidence type="ECO:0000313" key="2">
    <source>
        <dbReference type="Proteomes" id="UP000011682"/>
    </source>
</evidence>
<comment type="caution">
    <text evidence="1">The sequence shown here is derived from an EMBL/GenBank/DDBJ whole genome shotgun (WGS) entry which is preliminary data.</text>
</comment>
<dbReference type="Proteomes" id="UP000011682">
    <property type="component" value="Unassembled WGS sequence"/>
</dbReference>
<reference evidence="1" key="1">
    <citation type="submission" date="2013-05" db="EMBL/GenBank/DDBJ databases">
        <title>Genome assembly of Cystobacter fuscus DSM 2262.</title>
        <authorList>
            <person name="Sharma G."/>
            <person name="Khatri I."/>
            <person name="Kaur C."/>
            <person name="Mayilraj S."/>
            <person name="Subramanian S."/>
        </authorList>
    </citation>
    <scope>NUCLEOTIDE SEQUENCE [LARGE SCALE GENOMIC DNA]</scope>
    <source>
        <strain evidence="1">DSM 2262</strain>
    </source>
</reference>
<protein>
    <submittedName>
        <fullName evidence="1">Peptidase, m20 family</fullName>
    </submittedName>
</protein>
<dbReference type="EMBL" id="ANAH02000005">
    <property type="protein sequence ID" value="EPX63263.1"/>
    <property type="molecule type" value="Genomic_DNA"/>
</dbReference>
<name>S9R2Z3_CYSF2</name>
<organism evidence="1 2">
    <name type="scientific">Cystobacter fuscus (strain ATCC 25194 / DSM 2262 / NBRC 100088 / M29)</name>
    <dbReference type="NCBI Taxonomy" id="1242864"/>
    <lineage>
        <taxon>Bacteria</taxon>
        <taxon>Pseudomonadati</taxon>
        <taxon>Myxococcota</taxon>
        <taxon>Myxococcia</taxon>
        <taxon>Myxococcales</taxon>
        <taxon>Cystobacterineae</taxon>
        <taxon>Archangiaceae</taxon>
        <taxon>Cystobacter</taxon>
    </lineage>
</organism>
<proteinExistence type="predicted"/>
<dbReference type="AlphaFoldDB" id="S9R2Z3"/>